<keyword evidence="2" id="KW-1185">Reference proteome</keyword>
<dbReference type="Proteomes" id="UP000827976">
    <property type="component" value="Chromosome 1"/>
</dbReference>
<name>A0ACB7WSA0_DIOAL</name>
<gene>
    <name evidence="1" type="ORF">IHE45_01G014000</name>
</gene>
<accession>A0ACB7WSA0</accession>
<comment type="caution">
    <text evidence="1">The sequence shown here is derived from an EMBL/GenBank/DDBJ whole genome shotgun (WGS) entry which is preliminary data.</text>
</comment>
<dbReference type="EMBL" id="CM037011">
    <property type="protein sequence ID" value="KAH7691678.1"/>
    <property type="molecule type" value="Genomic_DNA"/>
</dbReference>
<evidence type="ECO:0000313" key="2">
    <source>
        <dbReference type="Proteomes" id="UP000827976"/>
    </source>
</evidence>
<organism evidence="1 2">
    <name type="scientific">Dioscorea alata</name>
    <name type="common">Purple yam</name>
    <dbReference type="NCBI Taxonomy" id="55571"/>
    <lineage>
        <taxon>Eukaryota</taxon>
        <taxon>Viridiplantae</taxon>
        <taxon>Streptophyta</taxon>
        <taxon>Embryophyta</taxon>
        <taxon>Tracheophyta</taxon>
        <taxon>Spermatophyta</taxon>
        <taxon>Magnoliopsida</taxon>
        <taxon>Liliopsida</taxon>
        <taxon>Dioscoreales</taxon>
        <taxon>Dioscoreaceae</taxon>
        <taxon>Dioscorea</taxon>
    </lineage>
</organism>
<reference evidence="2" key="1">
    <citation type="journal article" date="2022" name="Nat. Commun.">
        <title>Chromosome evolution and the genetic basis of agronomically important traits in greater yam.</title>
        <authorList>
            <person name="Bredeson J.V."/>
            <person name="Lyons J.B."/>
            <person name="Oniyinde I.O."/>
            <person name="Okereke N.R."/>
            <person name="Kolade O."/>
            <person name="Nnabue I."/>
            <person name="Nwadili C.O."/>
            <person name="Hribova E."/>
            <person name="Parker M."/>
            <person name="Nwogha J."/>
            <person name="Shu S."/>
            <person name="Carlson J."/>
            <person name="Kariba R."/>
            <person name="Muthemba S."/>
            <person name="Knop K."/>
            <person name="Barton G.J."/>
            <person name="Sherwood A.V."/>
            <person name="Lopez-Montes A."/>
            <person name="Asiedu R."/>
            <person name="Jamnadass R."/>
            <person name="Muchugi A."/>
            <person name="Goodstein D."/>
            <person name="Egesi C.N."/>
            <person name="Featherston J."/>
            <person name="Asfaw A."/>
            <person name="Simpson G.G."/>
            <person name="Dolezel J."/>
            <person name="Hendre P.S."/>
            <person name="Van Deynze A."/>
            <person name="Kumar P.L."/>
            <person name="Obidiegwu J.E."/>
            <person name="Bhattacharjee R."/>
            <person name="Rokhsar D.S."/>
        </authorList>
    </citation>
    <scope>NUCLEOTIDE SEQUENCE [LARGE SCALE GENOMIC DNA]</scope>
    <source>
        <strain evidence="2">cv. TDa95/00328</strain>
    </source>
</reference>
<evidence type="ECO:0000313" key="1">
    <source>
        <dbReference type="EMBL" id="KAH7691678.1"/>
    </source>
</evidence>
<protein>
    <submittedName>
        <fullName evidence="1">Transcription factor IIS N-terminal protein</fullName>
    </submittedName>
</protein>
<sequence length="255" mass="29302">MDPNNIGEMLRTYNIDLWSLIYVVIVIVASDLPGEFHSRRDSIVKCLYLPEPSRCRSCTAAGEDLNHRSSDVKEISSLGDSDGDERDLHGDQDQSHQINLYRPIDFEQRRILTNDEMLVNCIRKLIDMNFTFKALKETDIRRHVNELRKHPSGEVWRLVKLLVRKWKDLADGWVRSNSNAAYSPQQMARKMNQNEHQLVDLDYSPNHHTGGLVLESESRVKNIPRRDAPPKLSPPATVQAVKDEKDGLIDPERLA</sequence>
<proteinExistence type="predicted"/>